<accession>A0A1I5SUQ8</accession>
<name>A0A1I5SUQ8_9ACTN</name>
<protein>
    <submittedName>
        <fullName evidence="1">Uncharacterized protein</fullName>
    </submittedName>
</protein>
<organism evidence="1 2">
    <name type="scientific">Geodermatophilus dictyosporus</name>
    <dbReference type="NCBI Taxonomy" id="1523247"/>
    <lineage>
        <taxon>Bacteria</taxon>
        <taxon>Bacillati</taxon>
        <taxon>Actinomycetota</taxon>
        <taxon>Actinomycetes</taxon>
        <taxon>Geodermatophilales</taxon>
        <taxon>Geodermatophilaceae</taxon>
        <taxon>Geodermatophilus</taxon>
    </lineage>
</organism>
<dbReference type="RefSeq" id="WP_136697336.1">
    <property type="nucleotide sequence ID" value="NZ_FOWQ01000008.1"/>
</dbReference>
<dbReference type="AlphaFoldDB" id="A0A1I5SUQ8"/>
<evidence type="ECO:0000313" key="1">
    <source>
        <dbReference type="EMBL" id="SFP74490.1"/>
    </source>
</evidence>
<proteinExistence type="predicted"/>
<reference evidence="2" key="1">
    <citation type="submission" date="2016-10" db="EMBL/GenBank/DDBJ databases">
        <authorList>
            <person name="Varghese N."/>
            <person name="Submissions S."/>
        </authorList>
    </citation>
    <scope>NUCLEOTIDE SEQUENCE [LARGE SCALE GENOMIC DNA]</scope>
    <source>
        <strain evidence="2">DSM 44208</strain>
    </source>
</reference>
<gene>
    <name evidence="1" type="ORF">SAMN05660464_4071</name>
</gene>
<evidence type="ECO:0000313" key="2">
    <source>
        <dbReference type="Proteomes" id="UP000198857"/>
    </source>
</evidence>
<dbReference type="EMBL" id="FOWQ01000008">
    <property type="protein sequence ID" value="SFP74490.1"/>
    <property type="molecule type" value="Genomic_DNA"/>
</dbReference>
<dbReference type="Proteomes" id="UP000198857">
    <property type="component" value="Unassembled WGS sequence"/>
</dbReference>
<sequence length="115" mass="13023">MESRGLVSLSERRLLARGVPVRPLVYEAHPYLALLAPVLISDVGLLVRARAGKAQVRMWAEIDPTVDLGKRGRFADWVLARIDEAPSCQRWLRLDELSADDERSIQWVDFAELLT</sequence>
<keyword evidence="2" id="KW-1185">Reference proteome</keyword>